<organism evidence="1">
    <name type="scientific">marine sediment metagenome</name>
    <dbReference type="NCBI Taxonomy" id="412755"/>
    <lineage>
        <taxon>unclassified sequences</taxon>
        <taxon>metagenomes</taxon>
        <taxon>ecological metagenomes</taxon>
    </lineage>
</organism>
<protein>
    <recommendedName>
        <fullName evidence="2">ABC transporter domain-containing protein</fullName>
    </recommendedName>
</protein>
<proteinExistence type="predicted"/>
<sequence>MNDKINNNIILQFINISKSFPGVQALKDVSIDIRKGEGHAIC</sequence>
<dbReference type="InterPro" id="IPR027417">
    <property type="entry name" value="P-loop_NTPase"/>
</dbReference>
<evidence type="ECO:0008006" key="2">
    <source>
        <dbReference type="Google" id="ProtNLM"/>
    </source>
</evidence>
<comment type="caution">
    <text evidence="1">The sequence shown here is derived from an EMBL/GenBank/DDBJ whole genome shotgun (WGS) entry which is preliminary data.</text>
</comment>
<dbReference type="EMBL" id="BARV01006894">
    <property type="protein sequence ID" value="GAI17704.1"/>
    <property type="molecule type" value="Genomic_DNA"/>
</dbReference>
<dbReference type="AlphaFoldDB" id="X1NGA2"/>
<accession>X1NGA2</accession>
<name>X1NGA2_9ZZZZ</name>
<dbReference type="SUPFAM" id="SSF52540">
    <property type="entry name" value="P-loop containing nucleoside triphosphate hydrolases"/>
    <property type="match status" value="1"/>
</dbReference>
<gene>
    <name evidence="1" type="ORF">S06H3_14102</name>
</gene>
<dbReference type="Gene3D" id="3.40.50.300">
    <property type="entry name" value="P-loop containing nucleotide triphosphate hydrolases"/>
    <property type="match status" value="1"/>
</dbReference>
<evidence type="ECO:0000313" key="1">
    <source>
        <dbReference type="EMBL" id="GAI17704.1"/>
    </source>
</evidence>
<reference evidence="1" key="1">
    <citation type="journal article" date="2014" name="Front. Microbiol.">
        <title>High frequency of phylogenetically diverse reductive dehalogenase-homologous genes in deep subseafloor sedimentary metagenomes.</title>
        <authorList>
            <person name="Kawai M."/>
            <person name="Futagami T."/>
            <person name="Toyoda A."/>
            <person name="Takaki Y."/>
            <person name="Nishi S."/>
            <person name="Hori S."/>
            <person name="Arai W."/>
            <person name="Tsubouchi T."/>
            <person name="Morono Y."/>
            <person name="Uchiyama I."/>
            <person name="Ito T."/>
            <person name="Fujiyama A."/>
            <person name="Inagaki F."/>
            <person name="Takami H."/>
        </authorList>
    </citation>
    <scope>NUCLEOTIDE SEQUENCE</scope>
    <source>
        <strain evidence="1">Expedition CK06-06</strain>
    </source>
</reference>